<dbReference type="Gene3D" id="2.60.40.1180">
    <property type="entry name" value="Golgi alpha-mannosidase II"/>
    <property type="match status" value="1"/>
</dbReference>
<dbReference type="SUPFAM" id="SSF51011">
    <property type="entry name" value="Glycosyl hydrolase domain"/>
    <property type="match status" value="1"/>
</dbReference>
<reference evidence="1 2" key="1">
    <citation type="submission" date="2017-05" db="EMBL/GenBank/DDBJ databases">
        <authorList>
            <person name="Song R."/>
            <person name="Chenine A.L."/>
            <person name="Ruprecht R.M."/>
        </authorList>
    </citation>
    <scope>NUCLEOTIDE SEQUENCE [LARGE SCALE GENOMIC DNA]</scope>
    <source>
        <strain evidence="1 2">CECT 8898</strain>
    </source>
</reference>
<dbReference type="Proteomes" id="UP000207598">
    <property type="component" value="Unassembled WGS sequence"/>
</dbReference>
<keyword evidence="2" id="KW-1185">Reference proteome</keyword>
<evidence type="ECO:0000313" key="1">
    <source>
        <dbReference type="EMBL" id="SMX48673.1"/>
    </source>
</evidence>
<accession>A0A238L0R3</accession>
<protein>
    <submittedName>
        <fullName evidence="1">Uncharacterized protein</fullName>
    </submittedName>
</protein>
<proteinExistence type="predicted"/>
<dbReference type="EMBL" id="FXYF01000014">
    <property type="protein sequence ID" value="SMX48673.1"/>
    <property type="molecule type" value="Genomic_DNA"/>
</dbReference>
<name>A0A238L0R3_9RHOB</name>
<organism evidence="1 2">
    <name type="scientific">Maliponia aquimaris</name>
    <dbReference type="NCBI Taxonomy" id="1673631"/>
    <lineage>
        <taxon>Bacteria</taxon>
        <taxon>Pseudomonadati</taxon>
        <taxon>Pseudomonadota</taxon>
        <taxon>Alphaproteobacteria</taxon>
        <taxon>Rhodobacterales</taxon>
        <taxon>Paracoccaceae</taxon>
        <taxon>Maliponia</taxon>
    </lineage>
</organism>
<evidence type="ECO:0000313" key="2">
    <source>
        <dbReference type="Proteomes" id="UP000207598"/>
    </source>
</evidence>
<sequence length="78" mass="8912">MLSVDARSLSNWWQALDRSQSVFALHNVSDETVVLSPRALNLIADEDWFDLLSGERLHPEQDGVTLAPYQCRWITNRG</sequence>
<gene>
    <name evidence="1" type="ORF">MAA8898_04035</name>
</gene>
<dbReference type="AlphaFoldDB" id="A0A238L0R3"/>
<dbReference type="InterPro" id="IPR013780">
    <property type="entry name" value="Glyco_hydro_b"/>
</dbReference>